<gene>
    <name evidence="3" type="ORF">PMYSY11_1129</name>
</gene>
<dbReference type="Pfam" id="PF03886">
    <property type="entry name" value="ABC_trans_aux"/>
    <property type="match status" value="1"/>
</dbReference>
<dbReference type="PROSITE" id="PS51257">
    <property type="entry name" value="PROKAR_LIPOPROTEIN"/>
    <property type="match status" value="1"/>
</dbReference>
<dbReference type="SUPFAM" id="SSF159594">
    <property type="entry name" value="XCC0632-like"/>
    <property type="match status" value="1"/>
</dbReference>
<sequence>MSLVRLPLVLLLTGLVSLVGCVSQQPVPLYQLDSGKISVPADKDGIAVLLGPVSIADYLQRETLLQRQADGSLIAASGVRWAGSLAAELDQQLLRQLASRLDSQRLVLSPAEPGFTPQVQVLLTIARLDSGPQQPAVLDAQWRLMSKDGQLIDGRMVHIEEAHEGSIADQVRAQSLAVQQLVGQLADAIKTNNSTPVAVTPPAAKKPAPTPAAKEPPPKIPMAQPIRIDSEVYRF</sequence>
<dbReference type="Gene3D" id="3.40.50.10610">
    <property type="entry name" value="ABC-type transport auxiliary lipoprotein component"/>
    <property type="match status" value="1"/>
</dbReference>
<organism evidence="3">
    <name type="scientific">Pseudomonas marincola</name>
    <dbReference type="NCBI Taxonomy" id="437900"/>
    <lineage>
        <taxon>Bacteria</taxon>
        <taxon>Pseudomonadati</taxon>
        <taxon>Pseudomonadota</taxon>
        <taxon>Gammaproteobacteria</taxon>
        <taxon>Pseudomonadales</taxon>
        <taxon>Pseudomonadaceae</taxon>
        <taxon>Pseudomonas</taxon>
    </lineage>
</organism>
<feature type="compositionally biased region" description="Pro residues" evidence="1">
    <location>
        <begin position="208"/>
        <end position="220"/>
    </location>
</feature>
<accession>A0A653E0L4</accession>
<evidence type="ECO:0000259" key="2">
    <source>
        <dbReference type="Pfam" id="PF03886"/>
    </source>
</evidence>
<proteinExistence type="predicted"/>
<evidence type="ECO:0000256" key="1">
    <source>
        <dbReference type="SAM" id="MobiDB-lite"/>
    </source>
</evidence>
<feature type="region of interest" description="Disordered" evidence="1">
    <location>
        <begin position="193"/>
        <end position="223"/>
    </location>
</feature>
<feature type="domain" description="ABC-type transport auxiliary lipoprotein component" evidence="2">
    <location>
        <begin position="38"/>
        <end position="186"/>
    </location>
</feature>
<name>A0A653E0L4_9PSED</name>
<dbReference type="EMBL" id="LR215729">
    <property type="protein sequence ID" value="VEV96176.1"/>
    <property type="molecule type" value="Genomic_DNA"/>
</dbReference>
<dbReference type="InterPro" id="IPR005586">
    <property type="entry name" value="ABC_trans_aux"/>
</dbReference>
<feature type="compositionally biased region" description="Low complexity" evidence="1">
    <location>
        <begin position="195"/>
        <end position="207"/>
    </location>
</feature>
<protein>
    <recommendedName>
        <fullName evidence="2">ABC-type transport auxiliary lipoprotein component domain-containing protein</fullName>
    </recommendedName>
</protein>
<evidence type="ECO:0000313" key="3">
    <source>
        <dbReference type="EMBL" id="VEV96176.1"/>
    </source>
</evidence>
<dbReference type="AlphaFoldDB" id="A0A653E0L4"/>
<reference evidence="3" key="1">
    <citation type="submission" date="2019-02" db="EMBL/GenBank/DDBJ databases">
        <authorList>
            <consortium name="Genoscope - CEA"/>
            <person name="William W."/>
        </authorList>
    </citation>
    <scope>NUCLEOTIDE SEQUENCE [LARGE SCALE GENOMIC DNA]</scope>
    <source>
        <strain evidence="3">YSy11</strain>
    </source>
</reference>
<dbReference type="RefSeq" id="WP_069898299.1">
    <property type="nucleotide sequence ID" value="NZ_LR215729.2"/>
</dbReference>